<dbReference type="EMBL" id="KV426269">
    <property type="protein sequence ID" value="KZV83500.1"/>
    <property type="molecule type" value="Genomic_DNA"/>
</dbReference>
<dbReference type="InterPro" id="IPR058353">
    <property type="entry name" value="DUF8040"/>
</dbReference>
<keyword evidence="4" id="KW-1185">Reference proteome</keyword>
<dbReference type="OrthoDB" id="2430314at2759"/>
<accession>A0A165CZI0</accession>
<feature type="non-terminal residue" evidence="3">
    <location>
        <position position="1"/>
    </location>
</feature>
<protein>
    <recommendedName>
        <fullName evidence="2">DUF8040 domain-containing protein</fullName>
    </recommendedName>
</protein>
<reference evidence="3 4" key="1">
    <citation type="journal article" date="2016" name="Mol. Biol. Evol.">
        <title>Comparative Genomics of Early-Diverging Mushroom-Forming Fungi Provides Insights into the Origins of Lignocellulose Decay Capabilities.</title>
        <authorList>
            <person name="Nagy L.G."/>
            <person name="Riley R."/>
            <person name="Tritt A."/>
            <person name="Adam C."/>
            <person name="Daum C."/>
            <person name="Floudas D."/>
            <person name="Sun H."/>
            <person name="Yadav J.S."/>
            <person name="Pangilinan J."/>
            <person name="Larsson K.H."/>
            <person name="Matsuura K."/>
            <person name="Barry K."/>
            <person name="Labutti K."/>
            <person name="Kuo R."/>
            <person name="Ohm R.A."/>
            <person name="Bhattacharya S.S."/>
            <person name="Shirouzu T."/>
            <person name="Yoshinaga Y."/>
            <person name="Martin F.M."/>
            <person name="Grigoriev I.V."/>
            <person name="Hibbett D.S."/>
        </authorList>
    </citation>
    <scope>NUCLEOTIDE SEQUENCE [LARGE SCALE GENOMIC DNA]</scope>
    <source>
        <strain evidence="3 4">HHB12029</strain>
    </source>
</reference>
<dbReference type="AlphaFoldDB" id="A0A165CZI0"/>
<dbReference type="Proteomes" id="UP000077266">
    <property type="component" value="Unassembled WGS sequence"/>
</dbReference>
<feature type="domain" description="DUF8040" evidence="2">
    <location>
        <begin position="34"/>
        <end position="103"/>
    </location>
</feature>
<keyword evidence="1" id="KW-0732">Signal</keyword>
<evidence type="ECO:0000313" key="3">
    <source>
        <dbReference type="EMBL" id="KZV83500.1"/>
    </source>
</evidence>
<evidence type="ECO:0000256" key="1">
    <source>
        <dbReference type="SAM" id="SignalP"/>
    </source>
</evidence>
<feature type="non-terminal residue" evidence="3">
    <location>
        <position position="103"/>
    </location>
</feature>
<proteinExistence type="predicted"/>
<dbReference type="InParanoid" id="A0A165CZI0"/>
<dbReference type="Pfam" id="PF26138">
    <property type="entry name" value="DUF8040"/>
    <property type="match status" value="1"/>
</dbReference>
<sequence>ARAAAVMAAAAAAAAAATAVHAFHTLYDRIRIHNSVQTGYAWVHELLDAENPSRIYDSLGMHRHVFLRLVAELGRLADIHDTRYVTAEEQVAMFLRIVKRNAS</sequence>
<evidence type="ECO:0000313" key="4">
    <source>
        <dbReference type="Proteomes" id="UP000077266"/>
    </source>
</evidence>
<feature type="chain" id="PRO_5007856319" description="DUF8040 domain-containing protein" evidence="1">
    <location>
        <begin position="23"/>
        <end position="103"/>
    </location>
</feature>
<evidence type="ECO:0000259" key="2">
    <source>
        <dbReference type="Pfam" id="PF26138"/>
    </source>
</evidence>
<name>A0A165CZI0_EXIGL</name>
<feature type="signal peptide" evidence="1">
    <location>
        <begin position="1"/>
        <end position="22"/>
    </location>
</feature>
<organism evidence="3 4">
    <name type="scientific">Exidia glandulosa HHB12029</name>
    <dbReference type="NCBI Taxonomy" id="1314781"/>
    <lineage>
        <taxon>Eukaryota</taxon>
        <taxon>Fungi</taxon>
        <taxon>Dikarya</taxon>
        <taxon>Basidiomycota</taxon>
        <taxon>Agaricomycotina</taxon>
        <taxon>Agaricomycetes</taxon>
        <taxon>Auriculariales</taxon>
        <taxon>Exidiaceae</taxon>
        <taxon>Exidia</taxon>
    </lineage>
</organism>
<gene>
    <name evidence="3" type="ORF">EXIGLDRAFT_569528</name>
</gene>